<comment type="caution">
    <text evidence="3">The sequence shown here is derived from an EMBL/GenBank/DDBJ whole genome shotgun (WGS) entry which is preliminary data.</text>
</comment>
<dbReference type="InterPro" id="IPR001900">
    <property type="entry name" value="RNase_II/R"/>
</dbReference>
<dbReference type="AlphaFoldDB" id="A0A1Y2F152"/>
<dbReference type="InParanoid" id="A0A1Y2F152"/>
<dbReference type="STRING" id="106004.A0A1Y2F152"/>
<dbReference type="EMBL" id="MCGR01000031">
    <property type="protein sequence ID" value="ORY77573.1"/>
    <property type="molecule type" value="Genomic_DNA"/>
</dbReference>
<evidence type="ECO:0000313" key="4">
    <source>
        <dbReference type="Proteomes" id="UP000193467"/>
    </source>
</evidence>
<feature type="compositionally biased region" description="Low complexity" evidence="1">
    <location>
        <begin position="165"/>
        <end position="175"/>
    </location>
</feature>
<dbReference type="InterPro" id="IPR012340">
    <property type="entry name" value="NA-bd_OB-fold"/>
</dbReference>
<feature type="region of interest" description="Disordered" evidence="1">
    <location>
        <begin position="770"/>
        <end position="809"/>
    </location>
</feature>
<feature type="compositionally biased region" description="Low complexity" evidence="1">
    <location>
        <begin position="15"/>
        <end position="44"/>
    </location>
</feature>
<dbReference type="PANTHER" id="PTHR23355">
    <property type="entry name" value="RIBONUCLEASE"/>
    <property type="match status" value="1"/>
</dbReference>
<feature type="compositionally biased region" description="Low complexity" evidence="1">
    <location>
        <begin position="72"/>
        <end position="91"/>
    </location>
</feature>
<feature type="domain" description="RNB" evidence="2">
    <location>
        <begin position="628"/>
        <end position="999"/>
    </location>
</feature>
<dbReference type="Proteomes" id="UP000193467">
    <property type="component" value="Unassembled WGS sequence"/>
</dbReference>
<feature type="region of interest" description="Disordered" evidence="1">
    <location>
        <begin position="15"/>
        <end position="48"/>
    </location>
</feature>
<feature type="compositionally biased region" description="Low complexity" evidence="1">
    <location>
        <begin position="585"/>
        <end position="603"/>
    </location>
</feature>
<dbReference type="FunCoup" id="A0A1Y2F152">
    <property type="interactions" value="1"/>
</dbReference>
<feature type="region of interest" description="Disordered" evidence="1">
    <location>
        <begin position="67"/>
        <end position="196"/>
    </location>
</feature>
<evidence type="ECO:0000259" key="2">
    <source>
        <dbReference type="SMART" id="SM00955"/>
    </source>
</evidence>
<dbReference type="SUPFAM" id="SSF50249">
    <property type="entry name" value="Nucleic acid-binding proteins"/>
    <property type="match status" value="1"/>
</dbReference>
<dbReference type="OrthoDB" id="2285229at2759"/>
<feature type="region of interest" description="Disordered" evidence="1">
    <location>
        <begin position="575"/>
        <end position="614"/>
    </location>
</feature>
<dbReference type="GO" id="GO:0000932">
    <property type="term" value="C:P-body"/>
    <property type="evidence" value="ECO:0007669"/>
    <property type="project" value="TreeGrafter"/>
</dbReference>
<reference evidence="3 4" key="1">
    <citation type="submission" date="2016-07" db="EMBL/GenBank/DDBJ databases">
        <title>Pervasive Adenine N6-methylation of Active Genes in Fungi.</title>
        <authorList>
            <consortium name="DOE Joint Genome Institute"/>
            <person name="Mondo S.J."/>
            <person name="Dannebaum R.O."/>
            <person name="Kuo R.C."/>
            <person name="Labutti K."/>
            <person name="Haridas S."/>
            <person name="Kuo A."/>
            <person name="Salamov A."/>
            <person name="Ahrendt S.R."/>
            <person name="Lipzen A."/>
            <person name="Sullivan W."/>
            <person name="Andreopoulos W.B."/>
            <person name="Clum A."/>
            <person name="Lindquist E."/>
            <person name="Daum C."/>
            <person name="Ramamoorthy G.K."/>
            <person name="Gryganskyi A."/>
            <person name="Culley D."/>
            <person name="Magnuson J.K."/>
            <person name="James T.Y."/>
            <person name="O'Malley M.A."/>
            <person name="Stajich J.E."/>
            <person name="Spatafora J.W."/>
            <person name="Visel A."/>
            <person name="Grigoriev I.V."/>
        </authorList>
    </citation>
    <scope>NUCLEOTIDE SEQUENCE [LARGE SCALE GENOMIC DNA]</scope>
    <source>
        <strain evidence="3 4">62-1032</strain>
    </source>
</reference>
<dbReference type="PANTHER" id="PTHR23355:SF65">
    <property type="entry name" value="EXORIBONUCLEASE CYT-4, PUTATIVE (AFU_ORTHOLOGUE AFUA_7G01550)-RELATED"/>
    <property type="match status" value="1"/>
</dbReference>
<protein>
    <recommendedName>
        <fullName evidence="2">RNB domain-containing protein</fullName>
    </recommendedName>
</protein>
<dbReference type="GO" id="GO:0006402">
    <property type="term" value="P:mRNA catabolic process"/>
    <property type="evidence" value="ECO:0007669"/>
    <property type="project" value="TreeGrafter"/>
</dbReference>
<sequence length="1139" mass="124233">MLASTRPTAACCRTATRLAATRPSSTSAAEEAARAAQQPSSSSATRKEWRIRRRVINAAVYGNREVEERLAGPSSSSASPNAGPSNSPRSSYLDQGFRPTPTRGLSSESFDRQQKTKRSGLRPGENPKQHRHHVARSALQRQLKRAARSFSTTISHSLQDDRLKSSSSSVAPNSSPYRGANGPQVSPPPFPSESFADDEAADVLGGVDAAGFADLSSRSPKGKGRTDDPPEFGALVPGCWIESRRNGIPIEGILCGRSDSNARELLILSPSANGESSFLGVSLDDVTFVLPSFTSPSEAAQCLTLPPRDPKIHALLQSLRHLEIRVEGQTRRLLNKGAKDLYRRWTSDKRTSSLSVNVSQALSALGESHNANPETHLAMHRILISDPLHFLADPISIRTRGSFFVRPLLTKESFERVRGWVREQSEELKTFAERAGRARAFGAKFGPPRYNPLATTLHNRGHIPSSLVWSSSDLEILRFLQRTLDDERALQVHPFMAIAPAIIKFADEATVAAGGQLPYLGLDVGRQRIRAFLAEVGVVAPWENWVVHDLDNFFGLWNRTDKMLLANAQEPTATRVEKAVEEAESSAPLPAESPAGSPAESPAVSRPPNPPRTIKSDYYASDAHDLVRHDFNALAVYTIDDAGAMELDDGISIAPAPPTASGSPGWWVHVHVADPTALLSPSHPLAKLALARDHSEYFPERIWSMLPEWFVQGEKMSLGSLEGGEQRTMSISMRVDEQGEVLESDVKVGIVRNVKRLTYNAVNRALGVAESPSPSAVLTHPLLPPDFDASAQPSNPGRQTDDSNLASDSSSISDLQTLHRLAAALLQRRVDSNALYWSFPSASVSVTPQLSHNYGIKPRPAFPQSSPLVTLTLPSLSTAAISPAQLLVSEMMVAANRAAAKFSVERGLPAPFRTQAAPVLSQSVLQQVLDCRDPRTGEASGQDILRLGVDFLPGSTSVDPGPHWPMGINDEYGYLKVTSPLRRYSDLFTHWQLKSTLLPSSTSPSTSHRFTRSAVLRHIAQFDLANKSRGRLSKHAEHFWSLYVLKHKLDSLAVSPEADPAAALLLRENPLSALSLRDPTFSTIDGIWVQPVLVQELGIRATLYCEKGAEAPEKGEVVNVRLEDIVLGPRSRMIVERRY</sequence>
<organism evidence="3 4">
    <name type="scientific">Leucosporidium creatinivorum</name>
    <dbReference type="NCBI Taxonomy" id="106004"/>
    <lineage>
        <taxon>Eukaryota</taxon>
        <taxon>Fungi</taxon>
        <taxon>Dikarya</taxon>
        <taxon>Basidiomycota</taxon>
        <taxon>Pucciniomycotina</taxon>
        <taxon>Microbotryomycetes</taxon>
        <taxon>Leucosporidiales</taxon>
        <taxon>Leucosporidium</taxon>
    </lineage>
</organism>
<name>A0A1Y2F152_9BASI</name>
<gene>
    <name evidence="3" type="ORF">BCR35DRAFT_353101</name>
</gene>
<dbReference type="SMART" id="SM00955">
    <property type="entry name" value="RNB"/>
    <property type="match status" value="1"/>
</dbReference>
<dbReference type="InterPro" id="IPR050180">
    <property type="entry name" value="RNR_Ribonuclease"/>
</dbReference>
<evidence type="ECO:0000256" key="1">
    <source>
        <dbReference type="SAM" id="MobiDB-lite"/>
    </source>
</evidence>
<proteinExistence type="predicted"/>
<evidence type="ECO:0000313" key="3">
    <source>
        <dbReference type="EMBL" id="ORY77573.1"/>
    </source>
</evidence>
<dbReference type="GO" id="GO:0000175">
    <property type="term" value="F:3'-5'-RNA exonuclease activity"/>
    <property type="evidence" value="ECO:0007669"/>
    <property type="project" value="TreeGrafter"/>
</dbReference>
<accession>A0A1Y2F152</accession>
<keyword evidence="4" id="KW-1185">Reference proteome</keyword>
<dbReference type="Pfam" id="PF00773">
    <property type="entry name" value="RNB"/>
    <property type="match status" value="1"/>
</dbReference>
<dbReference type="GO" id="GO:0003723">
    <property type="term" value="F:RNA binding"/>
    <property type="evidence" value="ECO:0007669"/>
    <property type="project" value="InterPro"/>
</dbReference>